<accession>A0A7G5H2S5</accession>
<keyword evidence="2" id="KW-1185">Reference proteome</keyword>
<evidence type="ECO:0000313" key="2">
    <source>
        <dbReference type="Proteomes" id="UP000515369"/>
    </source>
</evidence>
<dbReference type="InterPro" id="IPR020378">
    <property type="entry name" value="DUF4186"/>
</dbReference>
<dbReference type="Proteomes" id="UP000515369">
    <property type="component" value="Chromosome"/>
</dbReference>
<protein>
    <submittedName>
        <fullName evidence="1">DUF4186 family protein</fullName>
    </submittedName>
</protein>
<dbReference type="Pfam" id="PF13811">
    <property type="entry name" value="DUF4186"/>
    <property type="match status" value="1"/>
</dbReference>
<organism evidence="1 2">
    <name type="scientific">Spirosoma foliorum</name>
    <dbReference type="NCBI Taxonomy" id="2710596"/>
    <lineage>
        <taxon>Bacteria</taxon>
        <taxon>Pseudomonadati</taxon>
        <taxon>Bacteroidota</taxon>
        <taxon>Cytophagia</taxon>
        <taxon>Cytophagales</taxon>
        <taxon>Cytophagaceae</taxon>
        <taxon>Spirosoma</taxon>
    </lineage>
</organism>
<gene>
    <name evidence="1" type="ORF">H3H32_11245</name>
</gene>
<dbReference type="KEGG" id="sfol:H3H32_11245"/>
<sequence>MANDDQIILPKISCTSTRCEEDLHCFRPKKGKLKIEDYQGGKCQACDADVVDWNKVYNRDLNDTDTLFAALRKEYIRHLFWTIKLDQKVSWRKFQKGREQMQKDIYKRLQSSISDSGRESIWDGRQTPMTPKNIIYCAQHATATCCRKCIRYWHNIPYDRDLTENELQYLTGLVMRYVDIRLFESPPAGTQLILSFS</sequence>
<proteinExistence type="predicted"/>
<dbReference type="AlphaFoldDB" id="A0A7G5H2S5"/>
<dbReference type="RefSeq" id="WP_182462788.1">
    <property type="nucleotide sequence ID" value="NZ_CP059732.1"/>
</dbReference>
<dbReference type="EMBL" id="CP059732">
    <property type="protein sequence ID" value="QMW05417.1"/>
    <property type="molecule type" value="Genomic_DNA"/>
</dbReference>
<name>A0A7G5H2S5_9BACT</name>
<evidence type="ECO:0000313" key="1">
    <source>
        <dbReference type="EMBL" id="QMW05417.1"/>
    </source>
</evidence>
<reference evidence="1 2" key="1">
    <citation type="submission" date="2020-07" db="EMBL/GenBank/DDBJ databases">
        <title>Spirosoma foliorum sp. nov., isolated from the leaves on the Nejang mountain Korea, Republic of.</title>
        <authorList>
            <person name="Ho H."/>
            <person name="Lee Y.-J."/>
            <person name="Nurcahyanto D.-A."/>
            <person name="Kim S.-G."/>
        </authorList>
    </citation>
    <scope>NUCLEOTIDE SEQUENCE [LARGE SCALE GENOMIC DNA]</scope>
    <source>
        <strain evidence="1 2">PL0136</strain>
    </source>
</reference>